<evidence type="ECO:0000256" key="1">
    <source>
        <dbReference type="SAM" id="MobiDB-lite"/>
    </source>
</evidence>
<dbReference type="AlphaFoldDB" id="E7C8D4"/>
<sequence length="62" mass="6652">MCLRGRPEPGPLRSGNVATTRPEASQYNISYNTQRDTGLPIGDFSGGITHQGAVFELGVHHS</sequence>
<proteinExistence type="predicted"/>
<organism evidence="2">
    <name type="scientific">uncultured Oceanospirillales bacterium HF4000_21D01</name>
    <dbReference type="NCBI Taxonomy" id="723624"/>
    <lineage>
        <taxon>Bacteria</taxon>
        <taxon>Pseudomonadati</taxon>
        <taxon>Pseudomonadota</taxon>
        <taxon>Gammaproteobacteria</taxon>
        <taxon>Oceanospirillales</taxon>
        <taxon>environmental samples</taxon>
    </lineage>
</organism>
<name>E7C8D4_9GAMM</name>
<feature type="region of interest" description="Disordered" evidence="1">
    <location>
        <begin position="1"/>
        <end position="23"/>
    </location>
</feature>
<protein>
    <submittedName>
        <fullName evidence="2">Uncharacterized protein</fullName>
    </submittedName>
</protein>
<evidence type="ECO:0000313" key="2">
    <source>
        <dbReference type="EMBL" id="ADI23708.1"/>
    </source>
</evidence>
<dbReference type="EMBL" id="GU568021">
    <property type="protein sequence ID" value="ADI23708.1"/>
    <property type="molecule type" value="Genomic_DNA"/>
</dbReference>
<accession>E7C8D4</accession>
<reference evidence="2" key="1">
    <citation type="submission" date="2010-01" db="EMBL/GenBank/DDBJ databases">
        <title>Genome fragments of uncultured bacteria from the North Pacific subtropical Gyre.</title>
        <authorList>
            <person name="Pham V.D."/>
            <person name="Delong E.F."/>
        </authorList>
    </citation>
    <scope>NUCLEOTIDE SEQUENCE</scope>
</reference>